<dbReference type="InterPro" id="IPR005511">
    <property type="entry name" value="SMP-30"/>
</dbReference>
<dbReference type="Gene3D" id="2.120.10.30">
    <property type="entry name" value="TolB, C-terminal domain"/>
    <property type="match status" value="1"/>
</dbReference>
<accession>A0ABU8XMH7</accession>
<keyword evidence="4" id="KW-1185">Reference proteome</keyword>
<comment type="similarity">
    <text evidence="1">Belongs to the SMP-30/CGR1 family.</text>
</comment>
<dbReference type="Pfam" id="PF08450">
    <property type="entry name" value="SGL"/>
    <property type="match status" value="1"/>
</dbReference>
<comment type="caution">
    <text evidence="3">The sequence shown here is derived from an EMBL/GenBank/DDBJ whole genome shotgun (WGS) entry which is preliminary data.</text>
</comment>
<gene>
    <name evidence="3" type="ORF">U1T56_03610</name>
</gene>
<dbReference type="SUPFAM" id="SSF63829">
    <property type="entry name" value="Calcium-dependent phosphotriesterase"/>
    <property type="match status" value="1"/>
</dbReference>
<dbReference type="PRINTS" id="PR01790">
    <property type="entry name" value="SMP30FAMILY"/>
</dbReference>
<dbReference type="InterPro" id="IPR011042">
    <property type="entry name" value="6-blade_b-propeller_TolB-like"/>
</dbReference>
<dbReference type="PANTHER" id="PTHR10907:SF47">
    <property type="entry name" value="REGUCALCIN"/>
    <property type="match status" value="1"/>
</dbReference>
<dbReference type="RefSeq" id="WP_418158074.1">
    <property type="nucleotide sequence ID" value="NZ_JBBLZC010000002.1"/>
</dbReference>
<dbReference type="Proteomes" id="UP001375743">
    <property type="component" value="Unassembled WGS sequence"/>
</dbReference>
<sequence>MRVDCVLDAKAALGEGAVWCAREQVLWWVDIEGKALHRFDPATGEDRSWAMPKRIGCVALRERGGAVVALEDGFHFLDLATGTLEPVADPEADRPGNRFNDGTTDPRGRFIAGTMPMGKREPVAAFWRLWPDLRCEKLFDGLTVTNGTAFSPDGRIFYFSDSEAHIRTIWACDYDPDSGAITNRRVFVDTHGLAGRPDGGTVDALGCYWMAGVGGWQLVRFTPAGKVDRIIDMPVEKPTKIAFGGKDLDVLYVTSIGGSLTPGSEGRQPRAGGIFALRVPGVTGLPQPRFAG</sequence>
<dbReference type="PANTHER" id="PTHR10907">
    <property type="entry name" value="REGUCALCIN"/>
    <property type="match status" value="1"/>
</dbReference>
<dbReference type="InterPro" id="IPR013658">
    <property type="entry name" value="SGL"/>
</dbReference>
<organism evidence="3 4">
    <name type="scientific">Benzoatithermus flavus</name>
    <dbReference type="NCBI Taxonomy" id="3108223"/>
    <lineage>
        <taxon>Bacteria</taxon>
        <taxon>Pseudomonadati</taxon>
        <taxon>Pseudomonadota</taxon>
        <taxon>Alphaproteobacteria</taxon>
        <taxon>Geminicoccales</taxon>
        <taxon>Geminicoccaceae</taxon>
        <taxon>Benzoatithermus</taxon>
    </lineage>
</organism>
<evidence type="ECO:0000256" key="1">
    <source>
        <dbReference type="ARBA" id="ARBA00008853"/>
    </source>
</evidence>
<evidence type="ECO:0000313" key="4">
    <source>
        <dbReference type="Proteomes" id="UP001375743"/>
    </source>
</evidence>
<evidence type="ECO:0000259" key="2">
    <source>
        <dbReference type="Pfam" id="PF08450"/>
    </source>
</evidence>
<name>A0ABU8XMH7_9PROT</name>
<dbReference type="GO" id="GO:0016787">
    <property type="term" value="F:hydrolase activity"/>
    <property type="evidence" value="ECO:0007669"/>
    <property type="project" value="UniProtKB-KW"/>
</dbReference>
<feature type="domain" description="SMP-30/Gluconolactonase/LRE-like region" evidence="2">
    <location>
        <begin position="13"/>
        <end position="256"/>
    </location>
</feature>
<reference evidence="3 4" key="1">
    <citation type="submission" date="2024-01" db="EMBL/GenBank/DDBJ databases">
        <title>Multi-omics insights into the function and evolution of sodium benzoate biodegradation pathways in Benzoatithermus flavus gen. nov., sp. nov. from hot spring.</title>
        <authorList>
            <person name="Hu C.-J."/>
            <person name="Li W.-J."/>
        </authorList>
    </citation>
    <scope>NUCLEOTIDE SEQUENCE [LARGE SCALE GENOMIC DNA]</scope>
    <source>
        <strain evidence="3 4">SYSU G07066</strain>
    </source>
</reference>
<keyword evidence="3" id="KW-0378">Hydrolase</keyword>
<dbReference type="EMBL" id="JBBLZC010000002">
    <property type="protein sequence ID" value="MEK0082226.1"/>
    <property type="molecule type" value="Genomic_DNA"/>
</dbReference>
<protein>
    <submittedName>
        <fullName evidence="3">SMP-30/gluconolactonase/LRE family protein</fullName>
        <ecNumber evidence="3">3.1.1.99</ecNumber>
    </submittedName>
</protein>
<proteinExistence type="inferred from homology"/>
<dbReference type="EC" id="3.1.1.99" evidence="3"/>
<evidence type="ECO:0000313" key="3">
    <source>
        <dbReference type="EMBL" id="MEK0082226.1"/>
    </source>
</evidence>